<evidence type="ECO:0000256" key="3">
    <source>
        <dbReference type="ARBA" id="ARBA00022692"/>
    </source>
</evidence>
<organism evidence="7 8">
    <name type="scientific">Flavobacterium pectinovorum</name>
    <dbReference type="NCBI Taxonomy" id="29533"/>
    <lineage>
        <taxon>Bacteria</taxon>
        <taxon>Pseudomonadati</taxon>
        <taxon>Bacteroidota</taxon>
        <taxon>Flavobacteriia</taxon>
        <taxon>Flavobacteriales</taxon>
        <taxon>Flavobacteriaceae</taxon>
        <taxon>Flavobacterium</taxon>
    </lineage>
</organism>
<keyword evidence="8" id="KW-1185">Reference proteome</keyword>
<feature type="transmembrane region" description="Helical" evidence="6">
    <location>
        <begin position="198"/>
        <end position="218"/>
    </location>
</feature>
<dbReference type="PANTHER" id="PTHR31885">
    <property type="entry name" value="GH04784P"/>
    <property type="match status" value="1"/>
</dbReference>
<comment type="subcellular location">
    <subcellularLocation>
        <location evidence="1">Membrane</location>
        <topology evidence="1">Multi-pass membrane protein</topology>
    </subcellularLocation>
</comment>
<feature type="transmembrane region" description="Helical" evidence="6">
    <location>
        <begin position="56"/>
        <end position="74"/>
    </location>
</feature>
<comment type="caution">
    <text evidence="7">The sequence shown here is derived from an EMBL/GenBank/DDBJ whole genome shotgun (WGS) entry which is preliminary data.</text>
</comment>
<protein>
    <submittedName>
        <fullName evidence="7">Uncharacterized membrane protein YhhN</fullName>
    </submittedName>
</protein>
<evidence type="ECO:0000256" key="2">
    <source>
        <dbReference type="ARBA" id="ARBA00007375"/>
    </source>
</evidence>
<sequence>MTMKHTLFFKIYFFISLIYLLALLLGYEYLDLYLKPTLIPLLGFAVYAYKRFPSRNLLLAALAFSWIGDIVLLFADIAEIYFILALASFLISHLLYCTLFNKQKTVEIRNNIVFRIGCLIILLYVVGMISFLLPTLGSLKVPVIIYAFVISTMLLFAFNGFLSWSKPGNKYVFYGAIIFVISDSILAINKFYTSIEKGSFFIMLTYLVAQYLLVLGILELNPQKEE</sequence>
<dbReference type="Pfam" id="PF07947">
    <property type="entry name" value="YhhN"/>
    <property type="match status" value="1"/>
</dbReference>
<comment type="similarity">
    <text evidence="2">Belongs to the TMEM86 family.</text>
</comment>
<dbReference type="EMBL" id="FRBX01000001">
    <property type="protein sequence ID" value="SHL46297.1"/>
    <property type="molecule type" value="Genomic_DNA"/>
</dbReference>
<keyword evidence="5 6" id="KW-0472">Membrane</keyword>
<gene>
    <name evidence="7" type="ORF">SAMN05444387_0666</name>
</gene>
<feature type="transmembrane region" description="Helical" evidence="6">
    <location>
        <begin position="112"/>
        <end position="132"/>
    </location>
</feature>
<evidence type="ECO:0000256" key="5">
    <source>
        <dbReference type="ARBA" id="ARBA00023136"/>
    </source>
</evidence>
<evidence type="ECO:0000256" key="4">
    <source>
        <dbReference type="ARBA" id="ARBA00022989"/>
    </source>
</evidence>
<evidence type="ECO:0000313" key="8">
    <source>
        <dbReference type="Proteomes" id="UP000184216"/>
    </source>
</evidence>
<dbReference type="PANTHER" id="PTHR31885:SF6">
    <property type="entry name" value="GH04784P"/>
    <property type="match status" value="1"/>
</dbReference>
<dbReference type="Proteomes" id="UP000184216">
    <property type="component" value="Unassembled WGS sequence"/>
</dbReference>
<feature type="transmembrane region" description="Helical" evidence="6">
    <location>
        <begin position="33"/>
        <end position="49"/>
    </location>
</feature>
<dbReference type="InterPro" id="IPR012506">
    <property type="entry name" value="TMEM86B-like"/>
</dbReference>
<evidence type="ECO:0000256" key="1">
    <source>
        <dbReference type="ARBA" id="ARBA00004141"/>
    </source>
</evidence>
<evidence type="ECO:0000256" key="6">
    <source>
        <dbReference type="SAM" id="Phobius"/>
    </source>
</evidence>
<accession>A0ABY1IZ97</accession>
<reference evidence="7 8" key="1">
    <citation type="submission" date="2016-11" db="EMBL/GenBank/DDBJ databases">
        <authorList>
            <person name="Varghese N."/>
            <person name="Submissions S."/>
        </authorList>
    </citation>
    <scope>NUCLEOTIDE SEQUENCE [LARGE SCALE GENOMIC DNA]</scope>
    <source>
        <strain evidence="7 8">DSM 6368</strain>
    </source>
</reference>
<evidence type="ECO:0000313" key="7">
    <source>
        <dbReference type="EMBL" id="SHL46297.1"/>
    </source>
</evidence>
<feature type="transmembrane region" description="Helical" evidence="6">
    <location>
        <begin position="7"/>
        <end position="27"/>
    </location>
</feature>
<feature type="transmembrane region" description="Helical" evidence="6">
    <location>
        <begin position="80"/>
        <end position="100"/>
    </location>
</feature>
<feature type="transmembrane region" description="Helical" evidence="6">
    <location>
        <begin position="144"/>
        <end position="164"/>
    </location>
</feature>
<keyword evidence="4 6" id="KW-1133">Transmembrane helix</keyword>
<feature type="transmembrane region" description="Helical" evidence="6">
    <location>
        <begin position="171"/>
        <end position="192"/>
    </location>
</feature>
<proteinExistence type="inferred from homology"/>
<keyword evidence="3 6" id="KW-0812">Transmembrane</keyword>
<name>A0ABY1IZ97_9FLAO</name>